<evidence type="ECO:0000313" key="2">
    <source>
        <dbReference type="Proteomes" id="UP000267267"/>
    </source>
</evidence>
<protein>
    <submittedName>
        <fullName evidence="1">Uncharacterized protein</fullName>
    </submittedName>
</protein>
<evidence type="ECO:0000313" key="1">
    <source>
        <dbReference type="EMBL" id="AYD82224.1"/>
    </source>
</evidence>
<reference evidence="1 2" key="1">
    <citation type="submission" date="2018-08" db="EMBL/GenBank/DDBJ databases">
        <authorList>
            <person name="Hellinger R.D."/>
            <person name="Sparks H.E."/>
            <person name="Pedulla M.L."/>
            <person name="Garlena R.A."/>
            <person name="Russell D.A."/>
            <person name="Pope W.H."/>
            <person name="Jacobs-Sera D."/>
            <person name="Hatfull G.F."/>
        </authorList>
    </citation>
    <scope>NUCLEOTIDE SEQUENCE [LARGE SCALE GENOMIC DNA]</scope>
</reference>
<proteinExistence type="predicted"/>
<gene>
    <name evidence="1" type="primary">44</name>
    <name evidence="1" type="ORF">SEA_WAMBURGRXPRESS_45</name>
</gene>
<organism evidence="1 2">
    <name type="scientific">Mycobacterium phage Wamburgrxpress</name>
    <dbReference type="NCBI Taxonomy" id="2315617"/>
    <lineage>
        <taxon>Viruses</taxon>
        <taxon>Duplodnaviria</taxon>
        <taxon>Heunggongvirae</taxon>
        <taxon>Uroviricota</taxon>
        <taxon>Caudoviricetes</taxon>
        <taxon>Vilmaviridae</taxon>
        <taxon>Lclasvirinae</taxon>
        <taxon>Bronvirus</taxon>
        <taxon>Bronvirus joedirt</taxon>
        <taxon>Mycobacterium virus JoeDirt</taxon>
    </lineage>
</organism>
<sequence>MTVIYLGEPTGPRLRKLSLEQEKALDNWLTNALKNPPSKRDPLPVDFTRALSALAKRRGIRFYFNGDQMRVRGEIVLGKNVPGCIGGTKRKVVARDERQAVAKAGPKVAPYHERPWRDDYL</sequence>
<name>A0A386KD51_9CAUD</name>
<dbReference type="Proteomes" id="UP000267267">
    <property type="component" value="Segment"/>
</dbReference>
<accession>A0A386KD51</accession>
<dbReference type="EMBL" id="MH744425">
    <property type="protein sequence ID" value="AYD82224.1"/>
    <property type="molecule type" value="Genomic_DNA"/>
</dbReference>